<dbReference type="InterPro" id="IPR008254">
    <property type="entry name" value="Flavodoxin/NO_synth"/>
</dbReference>
<reference evidence="4 5" key="1">
    <citation type="submission" date="2024-03" db="EMBL/GenBank/DDBJ databases">
        <title>High-quality draft genome sequence of Oceanobacter sp. wDCs-4.</title>
        <authorList>
            <person name="Dong C."/>
        </authorList>
    </citation>
    <scope>NUCLEOTIDE SEQUENCE [LARGE SCALE GENOMIC DNA]</scope>
    <source>
        <strain evidence="5">wDCs-4</strain>
    </source>
</reference>
<proteinExistence type="predicted"/>
<sequence>MAKIQVIIGSVNGTALQVGAVVAQLLEKLGHHAWINVEPSAADLGRDADEILLICCSTTGNGELPRNIYPVYLALEDQLVNLQGRRYAVIALGDSGYPRYAQAGMTLEALLYGSGASQVSDLYRLDAALIPNAEQPMAAARWALQWSDLLSA</sequence>
<dbReference type="Pfam" id="PF00258">
    <property type="entry name" value="Flavodoxin_1"/>
    <property type="match status" value="1"/>
</dbReference>
<name>A0ABW8NDF7_9GAMM</name>
<evidence type="ECO:0000256" key="1">
    <source>
        <dbReference type="ARBA" id="ARBA00022630"/>
    </source>
</evidence>
<evidence type="ECO:0000313" key="4">
    <source>
        <dbReference type="EMBL" id="MFK4750951.1"/>
    </source>
</evidence>
<comment type="caution">
    <text evidence="4">The sequence shown here is derived from an EMBL/GenBank/DDBJ whole genome shotgun (WGS) entry which is preliminary data.</text>
</comment>
<evidence type="ECO:0000259" key="3">
    <source>
        <dbReference type="PROSITE" id="PS50902"/>
    </source>
</evidence>
<organism evidence="4 5">
    <name type="scientific">Oceanobacter antarcticus</name>
    <dbReference type="NCBI Taxonomy" id="3133425"/>
    <lineage>
        <taxon>Bacteria</taxon>
        <taxon>Pseudomonadati</taxon>
        <taxon>Pseudomonadota</taxon>
        <taxon>Gammaproteobacteria</taxon>
        <taxon>Oceanospirillales</taxon>
        <taxon>Oceanospirillaceae</taxon>
        <taxon>Oceanobacter</taxon>
    </lineage>
</organism>
<keyword evidence="1" id="KW-0285">Flavoprotein</keyword>
<feature type="domain" description="Flavodoxin-like" evidence="3">
    <location>
        <begin position="4"/>
        <end position="147"/>
    </location>
</feature>
<accession>A0ABW8NDF7</accession>
<keyword evidence="2" id="KW-0288">FMN</keyword>
<dbReference type="InterPro" id="IPR029039">
    <property type="entry name" value="Flavoprotein-like_sf"/>
</dbReference>
<dbReference type="EMBL" id="JBBKTX010000001">
    <property type="protein sequence ID" value="MFK4750951.1"/>
    <property type="molecule type" value="Genomic_DNA"/>
</dbReference>
<protein>
    <submittedName>
        <fullName evidence="4">Flavodoxin domain-containing protein</fullName>
    </submittedName>
</protein>
<evidence type="ECO:0000313" key="5">
    <source>
        <dbReference type="Proteomes" id="UP001620597"/>
    </source>
</evidence>
<dbReference type="Gene3D" id="3.40.50.360">
    <property type="match status" value="1"/>
</dbReference>
<keyword evidence="5" id="KW-1185">Reference proteome</keyword>
<dbReference type="PROSITE" id="PS50902">
    <property type="entry name" value="FLAVODOXIN_LIKE"/>
    <property type="match status" value="1"/>
</dbReference>
<gene>
    <name evidence="4" type="ORF">WG929_00875</name>
</gene>
<dbReference type="RefSeq" id="WP_416204492.1">
    <property type="nucleotide sequence ID" value="NZ_JBBKTX010000001.1"/>
</dbReference>
<dbReference type="Proteomes" id="UP001620597">
    <property type="component" value="Unassembled WGS sequence"/>
</dbReference>
<dbReference type="SUPFAM" id="SSF52218">
    <property type="entry name" value="Flavoproteins"/>
    <property type="match status" value="1"/>
</dbReference>
<evidence type="ECO:0000256" key="2">
    <source>
        <dbReference type="ARBA" id="ARBA00022643"/>
    </source>
</evidence>